<dbReference type="OrthoDB" id="9875231at2"/>
<name>A0A517ML83_9BACT</name>
<dbReference type="EMBL" id="CP036262">
    <property type="protein sequence ID" value="QDS95648.1"/>
    <property type="molecule type" value="Genomic_DNA"/>
</dbReference>
<keyword evidence="1" id="KW-0472">Membrane</keyword>
<gene>
    <name evidence="2" type="ORF">FF011L_44460</name>
</gene>
<evidence type="ECO:0000256" key="1">
    <source>
        <dbReference type="SAM" id="Phobius"/>
    </source>
</evidence>
<dbReference type="KEGG" id="rml:FF011L_44460"/>
<evidence type="ECO:0000313" key="3">
    <source>
        <dbReference type="Proteomes" id="UP000320672"/>
    </source>
</evidence>
<dbReference type="RefSeq" id="WP_145353911.1">
    <property type="nucleotide sequence ID" value="NZ_CP036262.1"/>
</dbReference>
<reference evidence="2 3" key="1">
    <citation type="submission" date="2019-02" db="EMBL/GenBank/DDBJ databases">
        <title>Deep-cultivation of Planctomycetes and their phenomic and genomic characterization uncovers novel biology.</title>
        <authorList>
            <person name="Wiegand S."/>
            <person name="Jogler M."/>
            <person name="Boedeker C."/>
            <person name="Pinto D."/>
            <person name="Vollmers J."/>
            <person name="Rivas-Marin E."/>
            <person name="Kohn T."/>
            <person name="Peeters S.H."/>
            <person name="Heuer A."/>
            <person name="Rast P."/>
            <person name="Oberbeckmann S."/>
            <person name="Bunk B."/>
            <person name="Jeske O."/>
            <person name="Meyerdierks A."/>
            <person name="Storesund J.E."/>
            <person name="Kallscheuer N."/>
            <person name="Luecker S."/>
            <person name="Lage O.M."/>
            <person name="Pohl T."/>
            <person name="Merkel B.J."/>
            <person name="Hornburger P."/>
            <person name="Mueller R.-W."/>
            <person name="Bruemmer F."/>
            <person name="Labrenz M."/>
            <person name="Spormann A.M."/>
            <person name="Op den Camp H."/>
            <person name="Overmann J."/>
            <person name="Amann R."/>
            <person name="Jetten M.S.M."/>
            <person name="Mascher T."/>
            <person name="Medema M.H."/>
            <person name="Devos D.P."/>
            <person name="Kaster A.-K."/>
            <person name="Ovreas L."/>
            <person name="Rohde M."/>
            <person name="Galperin M.Y."/>
            <person name="Jogler C."/>
        </authorList>
    </citation>
    <scope>NUCLEOTIDE SEQUENCE [LARGE SCALE GENOMIC DNA]</scope>
    <source>
        <strain evidence="2 3">FF011L</strain>
    </source>
</reference>
<sequence length="78" mass="8277">MKRLKAPLIATAIVLVVTVVFGIGSIALIYNSSGSNRNKAERAGMVGGGIAAFGCIVIAPFWLYAAAKIGQERRRNRT</sequence>
<accession>A0A517ML83</accession>
<feature type="transmembrane region" description="Helical" evidence="1">
    <location>
        <begin position="50"/>
        <end position="67"/>
    </location>
</feature>
<keyword evidence="3" id="KW-1185">Reference proteome</keyword>
<dbReference type="AlphaFoldDB" id="A0A517ML83"/>
<protein>
    <submittedName>
        <fullName evidence="2">Uncharacterized protein</fullName>
    </submittedName>
</protein>
<evidence type="ECO:0000313" key="2">
    <source>
        <dbReference type="EMBL" id="QDS95648.1"/>
    </source>
</evidence>
<dbReference type="Proteomes" id="UP000320672">
    <property type="component" value="Chromosome"/>
</dbReference>
<keyword evidence="1" id="KW-1133">Transmembrane helix</keyword>
<proteinExistence type="predicted"/>
<keyword evidence="1" id="KW-0812">Transmembrane</keyword>
<feature type="transmembrane region" description="Helical" evidence="1">
    <location>
        <begin position="7"/>
        <end position="30"/>
    </location>
</feature>
<organism evidence="2 3">
    <name type="scientific">Roseimaritima multifibrata</name>
    <dbReference type="NCBI Taxonomy" id="1930274"/>
    <lineage>
        <taxon>Bacteria</taxon>
        <taxon>Pseudomonadati</taxon>
        <taxon>Planctomycetota</taxon>
        <taxon>Planctomycetia</taxon>
        <taxon>Pirellulales</taxon>
        <taxon>Pirellulaceae</taxon>
        <taxon>Roseimaritima</taxon>
    </lineage>
</organism>